<protein>
    <recommendedName>
        <fullName evidence="1">SGNH hydrolase-type esterase domain-containing protein</fullName>
    </recommendedName>
</protein>
<dbReference type="InterPro" id="IPR036514">
    <property type="entry name" value="SGNH_hydro_sf"/>
</dbReference>
<dbReference type="InterPro" id="IPR054624">
    <property type="entry name" value="GDSL_Rv0518"/>
</dbReference>
<dbReference type="Proteomes" id="UP000466931">
    <property type="component" value="Chromosome"/>
</dbReference>
<dbReference type="SUPFAM" id="SSF52266">
    <property type="entry name" value="SGNH hydrolase"/>
    <property type="match status" value="1"/>
</dbReference>
<evidence type="ECO:0000313" key="3">
    <source>
        <dbReference type="Proteomes" id="UP000466931"/>
    </source>
</evidence>
<dbReference type="PANTHER" id="PTHR43784">
    <property type="entry name" value="GDSL-LIKE LIPASE/ACYLHYDROLASE, PUTATIVE (AFU_ORTHOLOGUE AFUA_2G00820)-RELATED"/>
    <property type="match status" value="1"/>
</dbReference>
<sequence length="232" mass="24814">MIDLGAGRLSALFVMTALLLGVFAAPPVTVSPMTRETPIQRVAVIGDSYTNGTDEGGLGPQAWTVRAWQTLSRQGISVAADVAAEGRAGYDTVGNRGSVFRNLVARAVRPDDTLIVFYGSRNDREVPPERLAEAVRDTLLQARRTAPQARLLVISTPWPTADVPPDILGIRDVLATQARIVGASFVDPIAARWFVDQPWLIGSDGVHPTDAGHAYMADNIAPLIAGQLPRTV</sequence>
<reference evidence="2" key="1">
    <citation type="journal article" date="2019" name="Emerg. Microbes Infect.">
        <title>Comprehensive subspecies identification of 175 nontuberculous mycobacteria species based on 7547 genomic profiles.</title>
        <authorList>
            <person name="Matsumoto Y."/>
            <person name="Kinjo T."/>
            <person name="Motooka D."/>
            <person name="Nabeya D."/>
            <person name="Jung N."/>
            <person name="Uechi K."/>
            <person name="Horii T."/>
            <person name="Iida T."/>
            <person name="Fujita J."/>
            <person name="Nakamura S."/>
        </authorList>
    </citation>
    <scope>NUCLEOTIDE SEQUENCE [LARGE SCALE GENOMIC DNA]</scope>
    <source>
        <strain evidence="2">JCM 13671</strain>
    </source>
</reference>
<dbReference type="NCBIfam" id="NF045548">
    <property type="entry name" value="GDSL_lipase"/>
    <property type="match status" value="1"/>
</dbReference>
<dbReference type="InterPro" id="IPR053140">
    <property type="entry name" value="GDSL_Rv0518-like"/>
</dbReference>
<dbReference type="CDD" id="cd00229">
    <property type="entry name" value="SGNH_hydrolase"/>
    <property type="match status" value="1"/>
</dbReference>
<dbReference type="Pfam" id="PF13472">
    <property type="entry name" value="Lipase_GDSL_2"/>
    <property type="match status" value="1"/>
</dbReference>
<dbReference type="Gene3D" id="3.40.50.1110">
    <property type="entry name" value="SGNH hydrolase"/>
    <property type="match status" value="1"/>
</dbReference>
<keyword evidence="3" id="KW-1185">Reference proteome</keyword>
<name>A0A7I7XWA9_9MYCO</name>
<accession>A0A7I7XWA9</accession>
<dbReference type="EMBL" id="AP022612">
    <property type="protein sequence ID" value="BBZ33576.1"/>
    <property type="molecule type" value="Genomic_DNA"/>
</dbReference>
<feature type="domain" description="SGNH hydrolase-type esterase" evidence="1">
    <location>
        <begin position="44"/>
        <end position="214"/>
    </location>
</feature>
<gene>
    <name evidence="2" type="ORF">MCNF_21810</name>
</gene>
<dbReference type="InterPro" id="IPR013830">
    <property type="entry name" value="SGNH_hydro"/>
</dbReference>
<organism evidence="2 3">
    <name type="scientific">Mycolicibacterium confluentis</name>
    <dbReference type="NCBI Taxonomy" id="28047"/>
    <lineage>
        <taxon>Bacteria</taxon>
        <taxon>Bacillati</taxon>
        <taxon>Actinomycetota</taxon>
        <taxon>Actinomycetes</taxon>
        <taxon>Mycobacteriales</taxon>
        <taxon>Mycobacteriaceae</taxon>
        <taxon>Mycolicibacterium</taxon>
    </lineage>
</organism>
<proteinExistence type="predicted"/>
<evidence type="ECO:0000259" key="1">
    <source>
        <dbReference type="Pfam" id="PF13472"/>
    </source>
</evidence>
<reference evidence="2" key="2">
    <citation type="submission" date="2020-02" db="EMBL/GenBank/DDBJ databases">
        <authorList>
            <person name="Matsumoto Y."/>
            <person name="Motooka D."/>
            <person name="Nakamura S."/>
        </authorList>
    </citation>
    <scope>NUCLEOTIDE SEQUENCE</scope>
    <source>
        <strain evidence="2">JCM 13671</strain>
    </source>
</reference>
<dbReference type="PANTHER" id="PTHR43784:SF2">
    <property type="entry name" value="GDSL-LIKE LIPASE_ACYLHYDROLASE, PUTATIVE (AFU_ORTHOLOGUE AFUA_2G00820)-RELATED"/>
    <property type="match status" value="1"/>
</dbReference>
<evidence type="ECO:0000313" key="2">
    <source>
        <dbReference type="EMBL" id="BBZ33576.1"/>
    </source>
</evidence>
<dbReference type="AlphaFoldDB" id="A0A7I7XWA9"/>